<dbReference type="GO" id="GO:0004577">
    <property type="term" value="F:N-acetylglucosaminyldiphosphodolichol N-acetylglucosaminyltransferase activity"/>
    <property type="evidence" value="ECO:0007669"/>
    <property type="project" value="UniProtKB-EC"/>
</dbReference>
<dbReference type="Proteomes" id="UP000887574">
    <property type="component" value="Unplaced"/>
</dbReference>
<keyword evidence="5" id="KW-0328">Glycosyltransferase</keyword>
<dbReference type="AlphaFoldDB" id="A0A915EC64"/>
<evidence type="ECO:0000256" key="7">
    <source>
        <dbReference type="ARBA" id="ARBA00022824"/>
    </source>
</evidence>
<dbReference type="SUPFAM" id="SSF53756">
    <property type="entry name" value="UDP-Glycosyltransferase/glycogen phosphorylase"/>
    <property type="match status" value="1"/>
</dbReference>
<evidence type="ECO:0000256" key="6">
    <source>
        <dbReference type="ARBA" id="ARBA00022679"/>
    </source>
</evidence>
<dbReference type="GO" id="GO:0006488">
    <property type="term" value="P:dolichol-linked oligosaccharide biosynthetic process"/>
    <property type="evidence" value="ECO:0007669"/>
    <property type="project" value="InterPro"/>
</dbReference>
<sequence>MSKKQAKKNGLEDNQLVALNLKDWWKVFCRMKGNSRRFQESRKQGDGDAEQSWCDVRCGIEIHIFHYKRNISAEMRRADLIIGHAGAGTTLESLELGKPLVVVINEALADNHQLELAERLAHDRHLLFTVPKKLADTLEDINLFKLESFPKADPLVFANFLNGQLSLKFD</sequence>
<comment type="subcellular location">
    <subcellularLocation>
        <location evidence="1">Endoplasmic reticulum</location>
    </subcellularLocation>
</comment>
<dbReference type="InterPro" id="IPR039042">
    <property type="entry name" value="Alg13-like"/>
</dbReference>
<dbReference type="PANTHER" id="PTHR12867">
    <property type="entry name" value="GLYCOSYL TRANSFERASE-RELATED"/>
    <property type="match status" value="1"/>
</dbReference>
<dbReference type="PANTHER" id="PTHR12867:SF6">
    <property type="entry name" value="N-ACETYLGLUCOSAMINYLDIPHOSPHODOLICHOL N-ACETYLGLUCOSAMINYLTRANSFERASE"/>
    <property type="match status" value="1"/>
</dbReference>
<proteinExistence type="inferred from homology"/>
<evidence type="ECO:0000259" key="8">
    <source>
        <dbReference type="Pfam" id="PF04101"/>
    </source>
</evidence>
<dbReference type="WBParaSite" id="jg3740">
    <property type="protein sequence ID" value="jg3740"/>
    <property type="gene ID" value="jg3740"/>
</dbReference>
<reference evidence="10" key="1">
    <citation type="submission" date="2022-11" db="UniProtKB">
        <authorList>
            <consortium name="WormBaseParasite"/>
        </authorList>
    </citation>
    <scope>IDENTIFICATION</scope>
</reference>
<feature type="domain" description="Glycosyl transferase family 28 C-terminal" evidence="8">
    <location>
        <begin position="40"/>
        <end position="153"/>
    </location>
</feature>
<evidence type="ECO:0000256" key="5">
    <source>
        <dbReference type="ARBA" id="ARBA00022676"/>
    </source>
</evidence>
<evidence type="ECO:0000313" key="10">
    <source>
        <dbReference type="WBParaSite" id="jg3740"/>
    </source>
</evidence>
<dbReference type="Pfam" id="PF04101">
    <property type="entry name" value="Glyco_tran_28_C"/>
    <property type="match status" value="1"/>
</dbReference>
<protein>
    <recommendedName>
        <fullName evidence="4">UDP-N-acetylglucosamine transferase subunit ALG13</fullName>
        <ecNumber evidence="3">2.4.1.141</ecNumber>
    </recommendedName>
</protein>
<comment type="similarity">
    <text evidence="2">Belongs to the glycosyltransferase 28 family.</text>
</comment>
<dbReference type="EC" id="2.4.1.141" evidence="3"/>
<evidence type="ECO:0000256" key="2">
    <source>
        <dbReference type="ARBA" id="ARBA00006962"/>
    </source>
</evidence>
<evidence type="ECO:0000256" key="1">
    <source>
        <dbReference type="ARBA" id="ARBA00004240"/>
    </source>
</evidence>
<accession>A0A915EC64</accession>
<evidence type="ECO:0000256" key="4">
    <source>
        <dbReference type="ARBA" id="ARBA00017468"/>
    </source>
</evidence>
<keyword evidence="6" id="KW-0808">Transferase</keyword>
<keyword evidence="7" id="KW-0256">Endoplasmic reticulum</keyword>
<evidence type="ECO:0000256" key="3">
    <source>
        <dbReference type="ARBA" id="ARBA00012614"/>
    </source>
</evidence>
<dbReference type="InterPro" id="IPR007235">
    <property type="entry name" value="Glyco_trans_28_C"/>
</dbReference>
<name>A0A915EC64_9BILA</name>
<keyword evidence="9" id="KW-1185">Reference proteome</keyword>
<dbReference type="GO" id="GO:0005783">
    <property type="term" value="C:endoplasmic reticulum"/>
    <property type="evidence" value="ECO:0007669"/>
    <property type="project" value="UniProtKB-SubCell"/>
</dbReference>
<dbReference type="Gene3D" id="3.40.50.2000">
    <property type="entry name" value="Glycogen Phosphorylase B"/>
    <property type="match status" value="1"/>
</dbReference>
<organism evidence="9 10">
    <name type="scientific">Ditylenchus dipsaci</name>
    <dbReference type="NCBI Taxonomy" id="166011"/>
    <lineage>
        <taxon>Eukaryota</taxon>
        <taxon>Metazoa</taxon>
        <taxon>Ecdysozoa</taxon>
        <taxon>Nematoda</taxon>
        <taxon>Chromadorea</taxon>
        <taxon>Rhabditida</taxon>
        <taxon>Tylenchina</taxon>
        <taxon>Tylenchomorpha</taxon>
        <taxon>Sphaerularioidea</taxon>
        <taxon>Anguinidae</taxon>
        <taxon>Anguininae</taxon>
        <taxon>Ditylenchus</taxon>
    </lineage>
</organism>
<evidence type="ECO:0000313" key="9">
    <source>
        <dbReference type="Proteomes" id="UP000887574"/>
    </source>
</evidence>